<gene>
    <name evidence="2" type="ORF">DEX24_16010</name>
</gene>
<keyword evidence="1" id="KW-1133">Transmembrane helix</keyword>
<evidence type="ECO:0000313" key="3">
    <source>
        <dbReference type="Proteomes" id="UP000245938"/>
    </source>
</evidence>
<keyword evidence="3" id="KW-1185">Reference proteome</keyword>
<feature type="transmembrane region" description="Helical" evidence="1">
    <location>
        <begin position="102"/>
        <end position="128"/>
    </location>
</feature>
<evidence type="ECO:0000256" key="1">
    <source>
        <dbReference type="SAM" id="Phobius"/>
    </source>
</evidence>
<organism evidence="2 3">
    <name type="scientific">Kurthia sibirica</name>
    <dbReference type="NCBI Taxonomy" id="202750"/>
    <lineage>
        <taxon>Bacteria</taxon>
        <taxon>Bacillati</taxon>
        <taxon>Bacillota</taxon>
        <taxon>Bacilli</taxon>
        <taxon>Bacillales</taxon>
        <taxon>Caryophanaceae</taxon>
        <taxon>Kurthia</taxon>
    </lineage>
</organism>
<dbReference type="AlphaFoldDB" id="A0A2U3AG69"/>
<name>A0A2U3AG69_9BACL</name>
<feature type="transmembrane region" description="Helical" evidence="1">
    <location>
        <begin position="281"/>
        <end position="302"/>
    </location>
</feature>
<feature type="transmembrane region" description="Helical" evidence="1">
    <location>
        <begin position="175"/>
        <end position="196"/>
    </location>
</feature>
<comment type="caution">
    <text evidence="2">The sequence shown here is derived from an EMBL/GenBank/DDBJ whole genome shotgun (WGS) entry which is preliminary data.</text>
</comment>
<dbReference type="Proteomes" id="UP000245938">
    <property type="component" value="Unassembled WGS sequence"/>
</dbReference>
<feature type="transmembrane region" description="Helical" evidence="1">
    <location>
        <begin position="140"/>
        <end position="163"/>
    </location>
</feature>
<sequence>MLKSIFQIKRAEINFLFESLLINSKTNKFLLAFLVFMFFMFFIFFMFFFPESCIEIFNMINISIFDRKINIIFLFLLISLLGKNKKLLSLYRDDFFIFYKNIYIYVYFYIKEKIISFLLLFIVFYFLIESYFFSFISFYNLLFLIFMFLLILVLNIFYLMLALKITIKSSYNVKNLFYILLYAVFLWLCLTDYSYFSKVSDYILINVPLVLLLTNLFIYSEVIYLNSSYKQLFFMFKYLKVPFKNVILNTFLFKKTFNIYFSLILLNIFGLILINESFLAVFYYFIISFLAYIIILFIIYKITIYECYKSKKSYVMYFLCLEILLCFTVFNIFIFR</sequence>
<accession>A0A2U3AG69</accession>
<feature type="transmembrane region" description="Helical" evidence="1">
    <location>
        <begin position="314"/>
        <end position="335"/>
    </location>
</feature>
<feature type="transmembrane region" description="Helical" evidence="1">
    <location>
        <begin position="257"/>
        <end position="275"/>
    </location>
</feature>
<dbReference type="EMBL" id="QFVR01000034">
    <property type="protein sequence ID" value="PWI23543.1"/>
    <property type="molecule type" value="Genomic_DNA"/>
</dbReference>
<feature type="transmembrane region" description="Helical" evidence="1">
    <location>
        <begin position="56"/>
        <end position="81"/>
    </location>
</feature>
<evidence type="ECO:0000313" key="2">
    <source>
        <dbReference type="EMBL" id="PWI23543.1"/>
    </source>
</evidence>
<keyword evidence="1" id="KW-0812">Transmembrane</keyword>
<proteinExistence type="predicted"/>
<feature type="transmembrane region" description="Helical" evidence="1">
    <location>
        <begin position="29"/>
        <end position="50"/>
    </location>
</feature>
<feature type="transmembrane region" description="Helical" evidence="1">
    <location>
        <begin position="202"/>
        <end position="225"/>
    </location>
</feature>
<reference evidence="2 3" key="1">
    <citation type="submission" date="2018-05" db="EMBL/GenBank/DDBJ databases">
        <title>Kurthia sibirica genome sequence.</title>
        <authorList>
            <person name="Maclea K.S."/>
            <person name="Goen A.E."/>
        </authorList>
    </citation>
    <scope>NUCLEOTIDE SEQUENCE [LARGE SCALE GENOMIC DNA]</scope>
    <source>
        <strain evidence="2 3">ATCC 49154</strain>
    </source>
</reference>
<protein>
    <submittedName>
        <fullName evidence="2">Uncharacterized protein</fullName>
    </submittedName>
</protein>
<keyword evidence="1" id="KW-0472">Membrane</keyword>